<dbReference type="InterPro" id="IPR001623">
    <property type="entry name" value="DnaJ_domain"/>
</dbReference>
<reference evidence="4" key="1">
    <citation type="submission" date="2025-08" db="UniProtKB">
        <authorList>
            <consortium name="RefSeq"/>
        </authorList>
    </citation>
    <scope>IDENTIFICATION</scope>
    <source>
        <tissue evidence="4">Gonads</tissue>
    </source>
</reference>
<dbReference type="Pfam" id="PF14901">
    <property type="entry name" value="Jiv90"/>
    <property type="match status" value="1"/>
</dbReference>
<dbReference type="GeneID" id="115888319"/>
<feature type="compositionally biased region" description="Polar residues" evidence="1">
    <location>
        <begin position="726"/>
        <end position="738"/>
    </location>
</feature>
<feature type="region of interest" description="Disordered" evidence="1">
    <location>
        <begin position="725"/>
        <end position="769"/>
    </location>
</feature>
<feature type="compositionally biased region" description="Basic and acidic residues" evidence="1">
    <location>
        <begin position="200"/>
        <end position="219"/>
    </location>
</feature>
<feature type="compositionally biased region" description="Polar residues" evidence="1">
    <location>
        <begin position="748"/>
        <end position="759"/>
    </location>
</feature>
<dbReference type="PANTHER" id="PTHR44665">
    <property type="entry name" value="DNAJ HOMOLOG SUBFAMILY C MEMBER 14"/>
    <property type="match status" value="1"/>
</dbReference>
<dbReference type="OrthoDB" id="1507364at2759"/>
<feature type="compositionally biased region" description="Polar residues" evidence="1">
    <location>
        <begin position="350"/>
        <end position="364"/>
    </location>
</feature>
<keyword evidence="3" id="KW-1185">Reference proteome</keyword>
<feature type="domain" description="J" evidence="2">
    <location>
        <begin position="540"/>
        <end position="604"/>
    </location>
</feature>
<feature type="compositionally biased region" description="Basic residues" evidence="1">
    <location>
        <begin position="397"/>
        <end position="407"/>
    </location>
</feature>
<proteinExistence type="predicted"/>
<dbReference type="Gene3D" id="1.10.287.110">
    <property type="entry name" value="DnaJ domain"/>
    <property type="match status" value="1"/>
</dbReference>
<evidence type="ECO:0000313" key="4">
    <source>
        <dbReference type="RefSeq" id="XP_030763865.1"/>
    </source>
</evidence>
<dbReference type="PROSITE" id="PS50076">
    <property type="entry name" value="DNAJ_2"/>
    <property type="match status" value="1"/>
</dbReference>
<organism evidence="3 4">
    <name type="scientific">Sitophilus oryzae</name>
    <name type="common">Rice weevil</name>
    <name type="synonym">Curculio oryzae</name>
    <dbReference type="NCBI Taxonomy" id="7048"/>
    <lineage>
        <taxon>Eukaryota</taxon>
        <taxon>Metazoa</taxon>
        <taxon>Ecdysozoa</taxon>
        <taxon>Arthropoda</taxon>
        <taxon>Hexapoda</taxon>
        <taxon>Insecta</taxon>
        <taxon>Pterygota</taxon>
        <taxon>Neoptera</taxon>
        <taxon>Endopterygota</taxon>
        <taxon>Coleoptera</taxon>
        <taxon>Polyphaga</taxon>
        <taxon>Cucujiformia</taxon>
        <taxon>Curculionidae</taxon>
        <taxon>Dryophthorinae</taxon>
        <taxon>Sitophilus</taxon>
    </lineage>
</organism>
<evidence type="ECO:0000313" key="3">
    <source>
        <dbReference type="Proteomes" id="UP000504635"/>
    </source>
</evidence>
<feature type="region of interest" description="Disordered" evidence="1">
    <location>
        <begin position="200"/>
        <end position="287"/>
    </location>
</feature>
<name>A0A6J2YLZ1_SITOR</name>
<evidence type="ECO:0000256" key="1">
    <source>
        <dbReference type="SAM" id="MobiDB-lite"/>
    </source>
</evidence>
<evidence type="ECO:0000259" key="2">
    <source>
        <dbReference type="PROSITE" id="PS50076"/>
    </source>
</evidence>
<feature type="compositionally biased region" description="Basic and acidic residues" evidence="1">
    <location>
        <begin position="241"/>
        <end position="264"/>
    </location>
</feature>
<dbReference type="InterPro" id="IPR052317">
    <property type="entry name" value="Viral_replicn-host_int_reg"/>
</dbReference>
<feature type="compositionally biased region" description="Polar residues" evidence="1">
    <location>
        <begin position="385"/>
        <end position="394"/>
    </location>
</feature>
<feature type="compositionally biased region" description="Basic and acidic residues" evidence="1">
    <location>
        <begin position="320"/>
        <end position="332"/>
    </location>
</feature>
<gene>
    <name evidence="4" type="primary">LOC115888319</name>
</gene>
<feature type="region of interest" description="Disordered" evidence="1">
    <location>
        <begin position="169"/>
        <end position="188"/>
    </location>
</feature>
<accession>A0A6J2YLZ1</accession>
<dbReference type="InParanoid" id="A0A6J2YLZ1"/>
<dbReference type="AlphaFoldDB" id="A0A6J2YLZ1"/>
<dbReference type="RefSeq" id="XP_030763865.1">
    <property type="nucleotide sequence ID" value="XM_030908005.1"/>
</dbReference>
<dbReference type="KEGG" id="soy:115888319"/>
<feature type="region of interest" description="Disordered" evidence="1">
    <location>
        <begin position="320"/>
        <end position="409"/>
    </location>
</feature>
<dbReference type="Pfam" id="PF00226">
    <property type="entry name" value="DnaJ"/>
    <property type="match status" value="1"/>
</dbReference>
<protein>
    <submittedName>
        <fullName evidence="4">DnaJ homolog dnj-5</fullName>
    </submittedName>
</protein>
<dbReference type="CDD" id="cd06257">
    <property type="entry name" value="DnaJ"/>
    <property type="match status" value="1"/>
</dbReference>
<dbReference type="FunCoup" id="A0A6J2YLZ1">
    <property type="interactions" value="200"/>
</dbReference>
<feature type="compositionally biased region" description="Polar residues" evidence="1">
    <location>
        <begin position="169"/>
        <end position="180"/>
    </location>
</feature>
<dbReference type="PRINTS" id="PR00625">
    <property type="entry name" value="JDOMAIN"/>
</dbReference>
<sequence>MSEGNRISPSSDPVDKIISFMASDMQNSDGQYIPLGYPAQTNASEQMTWTAHNSPGSYLNYGLHYPDPHLDQPPREQLTNFIHQEASSVFDNFQKNVHIPEYNNYNLRSNSAPQAMYNYSPNMPENILHNPINHSVQPSQIFENLVGNWAVPNNAGTYTPFGNTDTFKPSLFDFQSQNGESGYPEQKNDIKYKQTEPVDDKFNFNRDTNKKRPLAEVKPMRPSYSDVLTKPVPSTSNTKPLKPESKDVKFKKESRKNGKTDKSQKVGNLLNRCNTNNDIRDIPMDRTFPNSKVEKKTIKTNQLNRKWASLDNISEPNLIKTEESKKIKRPEENSMNNKPVKPTKNKVNKSINSMSDEATDTSTKAEAANILKSTLKKNKNRQKQNDSFANGNDRPSSKRNQRAKKKDSQRLSGIIGQHIKVYTKRWWDVFTVFILWLYHLIYDIFSLSIHLGRDFAINLWKGLVDCWHSFTSTGEAILKRWRLSAWIWQKFEDRFKGRKKKKSAEEETNSFLQNGLETNINMPTTGEEAMKRLLACKGKDPYSILGVTPKCTDDDIKKYYKRQAVLVHPDKNNQPGAEEAFKILVHAFEMIGTSERRAAYDRGVAESAFVVQNFSQMAELLQKLQQKMEMNANTIRCSACGERHKRIKVDRPCYAARNCHMCKIHHAAREGDIWAEARCFGFLWHYYACMEGSVYDITDWAGCQKDTLKHLKPDSHHVQYRIALGKQNNQPRRNSSSPRMDKPDLENLLNSLYGNSENGTTKRKTKNRK</sequence>
<dbReference type="PANTHER" id="PTHR44665:SF1">
    <property type="entry name" value="DNAJ HOMOLOG SUBFAMILY C MEMBER 14"/>
    <property type="match status" value="1"/>
</dbReference>
<dbReference type="SMART" id="SM00271">
    <property type="entry name" value="DnaJ"/>
    <property type="match status" value="1"/>
</dbReference>
<dbReference type="SUPFAM" id="SSF46565">
    <property type="entry name" value="Chaperone J-domain"/>
    <property type="match status" value="1"/>
</dbReference>
<dbReference type="InterPro" id="IPR032843">
    <property type="entry name" value="Jiv"/>
</dbReference>
<dbReference type="Proteomes" id="UP000504635">
    <property type="component" value="Unplaced"/>
</dbReference>
<dbReference type="InterPro" id="IPR036869">
    <property type="entry name" value="J_dom_sf"/>
</dbReference>